<accession>A0ABD3P6V0</accession>
<evidence type="ECO:0000313" key="1">
    <source>
        <dbReference type="EMBL" id="KAL3783514.1"/>
    </source>
</evidence>
<evidence type="ECO:0000313" key="2">
    <source>
        <dbReference type="Proteomes" id="UP001516023"/>
    </source>
</evidence>
<gene>
    <name evidence="1" type="ORF">HJC23_009479</name>
</gene>
<dbReference type="Proteomes" id="UP001516023">
    <property type="component" value="Unassembled WGS sequence"/>
</dbReference>
<dbReference type="EMBL" id="JABMIG020000258">
    <property type="protein sequence ID" value="KAL3783514.1"/>
    <property type="molecule type" value="Genomic_DNA"/>
</dbReference>
<comment type="caution">
    <text evidence="1">The sequence shown here is derived from an EMBL/GenBank/DDBJ whole genome shotgun (WGS) entry which is preliminary data.</text>
</comment>
<name>A0ABD3P6V0_9STRA</name>
<sequence length="62" mass="6927">MEYGSKKTSHSKVGTLPLNSSSWAVPYAATTGLLPRCQQTDYLSSREWIGTVEHRQTHFSAQ</sequence>
<keyword evidence="2" id="KW-1185">Reference proteome</keyword>
<dbReference type="AlphaFoldDB" id="A0ABD3P6V0"/>
<protein>
    <submittedName>
        <fullName evidence="1">Uncharacterized protein</fullName>
    </submittedName>
</protein>
<organism evidence="1 2">
    <name type="scientific">Cyclotella cryptica</name>
    <dbReference type="NCBI Taxonomy" id="29204"/>
    <lineage>
        <taxon>Eukaryota</taxon>
        <taxon>Sar</taxon>
        <taxon>Stramenopiles</taxon>
        <taxon>Ochrophyta</taxon>
        <taxon>Bacillariophyta</taxon>
        <taxon>Coscinodiscophyceae</taxon>
        <taxon>Thalassiosirophycidae</taxon>
        <taxon>Stephanodiscales</taxon>
        <taxon>Stephanodiscaceae</taxon>
        <taxon>Cyclotella</taxon>
    </lineage>
</organism>
<proteinExistence type="predicted"/>
<reference evidence="1 2" key="1">
    <citation type="journal article" date="2020" name="G3 (Bethesda)">
        <title>Improved Reference Genome for Cyclotella cryptica CCMP332, a Model for Cell Wall Morphogenesis, Salinity Adaptation, and Lipid Production in Diatoms (Bacillariophyta).</title>
        <authorList>
            <person name="Roberts W.R."/>
            <person name="Downey K.M."/>
            <person name="Ruck E.C."/>
            <person name="Traller J.C."/>
            <person name="Alverson A.J."/>
        </authorList>
    </citation>
    <scope>NUCLEOTIDE SEQUENCE [LARGE SCALE GENOMIC DNA]</scope>
    <source>
        <strain evidence="1 2">CCMP332</strain>
    </source>
</reference>